<dbReference type="InterPro" id="IPR036129">
    <property type="entry name" value="Glycerate_kinase_sf"/>
</dbReference>
<dbReference type="AlphaFoldDB" id="A0A1G7AH81"/>
<dbReference type="GO" id="GO:0031388">
    <property type="term" value="P:organic acid phosphorylation"/>
    <property type="evidence" value="ECO:0007669"/>
    <property type="project" value="UniProtKB-UniRule"/>
</dbReference>
<dbReference type="Gene3D" id="3.40.50.10350">
    <property type="entry name" value="Glycerate kinase, domain 1"/>
    <property type="match status" value="1"/>
</dbReference>
<dbReference type="PIRSF" id="PIRSF006078">
    <property type="entry name" value="GlxK"/>
    <property type="match status" value="1"/>
</dbReference>
<dbReference type="SUPFAM" id="SSF110738">
    <property type="entry name" value="Glycerate kinase I"/>
    <property type="match status" value="1"/>
</dbReference>
<dbReference type="EMBL" id="FMZM01000015">
    <property type="protein sequence ID" value="SDE14159.1"/>
    <property type="molecule type" value="Genomic_DNA"/>
</dbReference>
<dbReference type="PANTHER" id="PTHR21599">
    <property type="entry name" value="GLYCERATE KINASE"/>
    <property type="match status" value="1"/>
</dbReference>
<organism evidence="5 6">
    <name type="scientific">Nocardioides lianchengensis</name>
    <dbReference type="NCBI Taxonomy" id="1045774"/>
    <lineage>
        <taxon>Bacteria</taxon>
        <taxon>Bacillati</taxon>
        <taxon>Actinomycetota</taxon>
        <taxon>Actinomycetes</taxon>
        <taxon>Propionibacteriales</taxon>
        <taxon>Nocardioidaceae</taxon>
        <taxon>Nocardioides</taxon>
    </lineage>
</organism>
<dbReference type="GO" id="GO:0008887">
    <property type="term" value="F:glycerate kinase activity"/>
    <property type="evidence" value="ECO:0007669"/>
    <property type="project" value="UniProtKB-UniRule"/>
</dbReference>
<evidence type="ECO:0000256" key="4">
    <source>
        <dbReference type="PIRNR" id="PIRNR006078"/>
    </source>
</evidence>
<sequence>MRVVIAADKFKGSLSAAEVAEALGRGLAGAAASVTRVPVADGGDGTLDAALAAGHARVPVTVTGPTGAPVRTAYARRGTSAVVELADASGLLRLPSGLDPLGATTLGTGELVSAAIADGCTDILLGVGGSCSTDGGAGIAVGLGARVLDAAGRPLAPGGGALTGAATLDVRPLRARLHGVRVTLASDVDNPLLGPAGAAAVYGPQKGAGPDDVRILERGLTRWADLVATTTGTDRRADPGAGAAGGAGFGALALLDAQVRSGVETVLGLVGFDDAVLGADLVITGEGSLDEQSLRGKTPVGVLTAASRLGVPTIAVCGRTTLTPAELRGAGFAATWSLTDLEADPAVSMRDAARLLAAVGAEVGRALPDLTARR</sequence>
<dbReference type="Proteomes" id="UP000199034">
    <property type="component" value="Unassembled WGS sequence"/>
</dbReference>
<evidence type="ECO:0000256" key="2">
    <source>
        <dbReference type="ARBA" id="ARBA00022679"/>
    </source>
</evidence>
<dbReference type="OrthoDB" id="9774290at2"/>
<dbReference type="PANTHER" id="PTHR21599:SF0">
    <property type="entry name" value="GLYCERATE KINASE"/>
    <property type="match status" value="1"/>
</dbReference>
<dbReference type="InterPro" id="IPR018193">
    <property type="entry name" value="Glyc_kinase_flavodox-like_fold"/>
</dbReference>
<dbReference type="InterPro" id="IPR004381">
    <property type="entry name" value="Glycerate_kinase"/>
</dbReference>
<gene>
    <name evidence="5" type="ORF">SAMN05421872_115120</name>
</gene>
<keyword evidence="2 4" id="KW-0808">Transferase</keyword>
<evidence type="ECO:0000256" key="3">
    <source>
        <dbReference type="ARBA" id="ARBA00022777"/>
    </source>
</evidence>
<protein>
    <submittedName>
        <fullName evidence="5">Glycerate kinase</fullName>
    </submittedName>
</protein>
<evidence type="ECO:0000313" key="5">
    <source>
        <dbReference type="EMBL" id="SDE14159.1"/>
    </source>
</evidence>
<reference evidence="5 6" key="1">
    <citation type="submission" date="2016-10" db="EMBL/GenBank/DDBJ databases">
        <authorList>
            <person name="de Groot N.N."/>
        </authorList>
    </citation>
    <scope>NUCLEOTIDE SEQUENCE [LARGE SCALE GENOMIC DNA]</scope>
    <source>
        <strain evidence="5 6">CGMCC 4.6858</strain>
    </source>
</reference>
<evidence type="ECO:0000313" key="6">
    <source>
        <dbReference type="Proteomes" id="UP000199034"/>
    </source>
</evidence>
<dbReference type="STRING" id="1045774.SAMN05421872_115120"/>
<evidence type="ECO:0000256" key="1">
    <source>
        <dbReference type="ARBA" id="ARBA00006284"/>
    </source>
</evidence>
<name>A0A1G7AH81_9ACTN</name>
<keyword evidence="3 4" id="KW-0418">Kinase</keyword>
<dbReference type="Pfam" id="PF02595">
    <property type="entry name" value="Gly_kinase"/>
    <property type="match status" value="1"/>
</dbReference>
<dbReference type="Gene3D" id="3.90.1510.10">
    <property type="entry name" value="Glycerate kinase, domain 2"/>
    <property type="match status" value="1"/>
</dbReference>
<proteinExistence type="inferred from homology"/>
<accession>A0A1G7AH81</accession>
<dbReference type="NCBIfam" id="TIGR00045">
    <property type="entry name" value="glycerate kinase"/>
    <property type="match status" value="1"/>
</dbReference>
<comment type="similarity">
    <text evidence="1 4">Belongs to the glycerate kinase type-1 family.</text>
</comment>
<dbReference type="InterPro" id="IPR018197">
    <property type="entry name" value="Glycerate_kinase_RE-like"/>
</dbReference>
<keyword evidence="6" id="KW-1185">Reference proteome</keyword>
<dbReference type="RefSeq" id="WP_090860617.1">
    <property type="nucleotide sequence ID" value="NZ_FMZM01000015.1"/>
</dbReference>